<organism evidence="1 2">
    <name type="scientific">Pseudomonas lundensis</name>
    <dbReference type="NCBI Taxonomy" id="86185"/>
    <lineage>
        <taxon>Bacteria</taxon>
        <taxon>Pseudomonadati</taxon>
        <taxon>Pseudomonadota</taxon>
        <taxon>Gammaproteobacteria</taxon>
        <taxon>Pseudomonadales</taxon>
        <taxon>Pseudomonadaceae</taxon>
        <taxon>Pseudomonas</taxon>
    </lineage>
</organism>
<proteinExistence type="predicted"/>
<protein>
    <submittedName>
        <fullName evidence="1">Uncharacterized protein</fullName>
    </submittedName>
</protein>
<evidence type="ECO:0000313" key="1">
    <source>
        <dbReference type="EMBL" id="OZY54667.1"/>
    </source>
</evidence>
<evidence type="ECO:0000313" key="2">
    <source>
        <dbReference type="Proteomes" id="UP000216897"/>
    </source>
</evidence>
<keyword evidence="2" id="KW-1185">Reference proteome</keyword>
<dbReference type="EMBL" id="NQKG01000012">
    <property type="protein sequence ID" value="OZY54667.1"/>
    <property type="molecule type" value="Genomic_DNA"/>
</dbReference>
<accession>A0ABX4GKQ9</accession>
<dbReference type="Proteomes" id="UP000216897">
    <property type="component" value="Unassembled WGS sequence"/>
</dbReference>
<gene>
    <name evidence="1" type="ORF">CJF38_13455</name>
</gene>
<name>A0ABX4GKQ9_9PSED</name>
<reference evidence="1 2" key="1">
    <citation type="submission" date="2017-08" db="EMBL/GenBank/DDBJ databases">
        <title>Genomic and metabolic characterisation of spoilage-associated Pseudomonas species.</title>
        <authorList>
            <person name="Stanborough T."/>
            <person name="Fegan N."/>
            <person name="Powell S.M."/>
            <person name="Singh T."/>
            <person name="Tamplin M.L."/>
            <person name="Chandry P.S."/>
        </authorList>
    </citation>
    <scope>NUCLEOTIDE SEQUENCE [LARGE SCALE GENOMIC DNA]</scope>
    <source>
        <strain evidence="1 2">L1814</strain>
    </source>
</reference>
<comment type="caution">
    <text evidence="1">The sequence shown here is derived from an EMBL/GenBank/DDBJ whole genome shotgun (WGS) entry which is preliminary data.</text>
</comment>
<sequence>MADPVDGAPFYRLNTDFGYTQSRHYQVIPISHGFFHVREAHTGQIRGFRCSHYEACALASQLEKIQPDFNPPAPL</sequence>